<gene>
    <name evidence="6" type="ORF">NJU99_04835</name>
</gene>
<accession>A0ABY5E8E9</accession>
<comment type="catalytic activity">
    <reaction evidence="1">
        <text>a beta-lactam + H2O = a substituted beta-amino acid</text>
        <dbReference type="Rhea" id="RHEA:20401"/>
        <dbReference type="ChEBI" id="CHEBI:15377"/>
        <dbReference type="ChEBI" id="CHEBI:35627"/>
        <dbReference type="ChEBI" id="CHEBI:140347"/>
        <dbReference type="EC" id="3.5.2.6"/>
    </reaction>
</comment>
<evidence type="ECO:0000256" key="5">
    <source>
        <dbReference type="SAM" id="SignalP"/>
    </source>
</evidence>
<feature type="signal peptide" evidence="5">
    <location>
        <begin position="1"/>
        <end position="17"/>
    </location>
</feature>
<dbReference type="InterPro" id="IPR006597">
    <property type="entry name" value="Sel1-like"/>
</dbReference>
<dbReference type="EMBL" id="CP100595">
    <property type="protein sequence ID" value="UTJ07423.1"/>
    <property type="molecule type" value="Genomic_DNA"/>
</dbReference>
<keyword evidence="7" id="KW-1185">Reference proteome</keyword>
<evidence type="ECO:0000313" key="7">
    <source>
        <dbReference type="Proteomes" id="UP001060012"/>
    </source>
</evidence>
<evidence type="ECO:0000256" key="1">
    <source>
        <dbReference type="ARBA" id="ARBA00001526"/>
    </source>
</evidence>
<dbReference type="InterPro" id="IPR011990">
    <property type="entry name" value="TPR-like_helical_dom_sf"/>
</dbReference>
<evidence type="ECO:0000256" key="2">
    <source>
        <dbReference type="ARBA" id="ARBA00012865"/>
    </source>
</evidence>
<protein>
    <recommendedName>
        <fullName evidence="2">beta-lactamase</fullName>
        <ecNumber evidence="2">3.5.2.6</ecNumber>
    </recommendedName>
</protein>
<organism evidence="6 7">
    <name type="scientific">Arcobacter roscoffensis</name>
    <dbReference type="NCBI Taxonomy" id="2961520"/>
    <lineage>
        <taxon>Bacteria</taxon>
        <taxon>Pseudomonadati</taxon>
        <taxon>Campylobacterota</taxon>
        <taxon>Epsilonproteobacteria</taxon>
        <taxon>Campylobacterales</taxon>
        <taxon>Arcobacteraceae</taxon>
        <taxon>Arcobacter</taxon>
    </lineage>
</organism>
<reference evidence="6" key="1">
    <citation type="submission" date="2022-07" db="EMBL/GenBank/DDBJ databases">
        <title>Arcobacter roscoffensis sp. nov., a marine bacterium isolated from coastal seawater collected from Roscoff, France.</title>
        <authorList>
            <person name="Pascual J."/>
            <person name="Lepeaux C."/>
            <person name="Methner A."/>
            <person name="Overmann J."/>
        </authorList>
    </citation>
    <scope>NUCLEOTIDE SEQUENCE</scope>
    <source>
        <strain evidence="6">ARW1-2F2</strain>
    </source>
</reference>
<feature type="chain" id="PRO_5047469307" description="beta-lactamase" evidence="5">
    <location>
        <begin position="18"/>
        <end position="188"/>
    </location>
</feature>
<dbReference type="Gene3D" id="1.25.40.10">
    <property type="entry name" value="Tetratricopeptide repeat domain"/>
    <property type="match status" value="1"/>
</dbReference>
<evidence type="ECO:0000256" key="4">
    <source>
        <dbReference type="ARBA" id="ARBA00023251"/>
    </source>
</evidence>
<evidence type="ECO:0000313" key="6">
    <source>
        <dbReference type="EMBL" id="UTJ07423.1"/>
    </source>
</evidence>
<dbReference type="EC" id="3.5.2.6" evidence="2"/>
<name>A0ABY5E8E9_9BACT</name>
<sequence>MRKAVVALSILSNFLFATTNYYNEALKYIKNKDIDKAYTLLLLSKENKNLNAYYTLGKIYLSKKTKYYDKIKAYNSFVYAANKGHARSQLIVGKLFLQGLTTPKDYDKALYYFKEASKQKEYKANCYIAYMYASGKGAFPNFGRAHVFAKKEYEKGNKLCKKVWKDYNLAKYPKDKGWNIGNYNKPIE</sequence>
<dbReference type="PANTHER" id="PTHR11102">
    <property type="entry name" value="SEL-1-LIKE PROTEIN"/>
    <property type="match status" value="1"/>
</dbReference>
<dbReference type="Proteomes" id="UP001060012">
    <property type="component" value="Chromosome"/>
</dbReference>
<keyword evidence="3" id="KW-1015">Disulfide bond</keyword>
<dbReference type="SMART" id="SM00671">
    <property type="entry name" value="SEL1"/>
    <property type="match status" value="2"/>
</dbReference>
<dbReference type="RefSeq" id="WP_254577597.1">
    <property type="nucleotide sequence ID" value="NZ_CP100595.1"/>
</dbReference>
<evidence type="ECO:0000256" key="3">
    <source>
        <dbReference type="ARBA" id="ARBA00023157"/>
    </source>
</evidence>
<dbReference type="SUPFAM" id="SSF81901">
    <property type="entry name" value="HCP-like"/>
    <property type="match status" value="1"/>
</dbReference>
<dbReference type="InterPro" id="IPR050767">
    <property type="entry name" value="Sel1_AlgK"/>
</dbReference>
<proteinExistence type="predicted"/>
<dbReference type="PANTHER" id="PTHR11102:SF160">
    <property type="entry name" value="ERAD-ASSOCIATED E3 UBIQUITIN-PROTEIN LIGASE COMPONENT HRD3"/>
    <property type="match status" value="1"/>
</dbReference>
<keyword evidence="5" id="KW-0732">Signal</keyword>
<keyword evidence="4" id="KW-0046">Antibiotic resistance</keyword>